<organism evidence="2 3">
    <name type="scientific">Aldrovandia affinis</name>
    <dbReference type="NCBI Taxonomy" id="143900"/>
    <lineage>
        <taxon>Eukaryota</taxon>
        <taxon>Metazoa</taxon>
        <taxon>Chordata</taxon>
        <taxon>Craniata</taxon>
        <taxon>Vertebrata</taxon>
        <taxon>Euteleostomi</taxon>
        <taxon>Actinopterygii</taxon>
        <taxon>Neopterygii</taxon>
        <taxon>Teleostei</taxon>
        <taxon>Notacanthiformes</taxon>
        <taxon>Halosauridae</taxon>
        <taxon>Aldrovandia</taxon>
    </lineage>
</organism>
<dbReference type="EMBL" id="JAINUG010000308">
    <property type="protein sequence ID" value="KAJ8378877.1"/>
    <property type="molecule type" value="Genomic_DNA"/>
</dbReference>
<comment type="caution">
    <text evidence="2">The sequence shown here is derived from an EMBL/GenBank/DDBJ whole genome shotgun (WGS) entry which is preliminary data.</text>
</comment>
<protein>
    <submittedName>
        <fullName evidence="2">Uncharacterized protein</fullName>
    </submittedName>
</protein>
<dbReference type="AlphaFoldDB" id="A0AAD7W4T7"/>
<gene>
    <name evidence="2" type="ORF">AAFF_G00233790</name>
</gene>
<keyword evidence="3" id="KW-1185">Reference proteome</keyword>
<sequence>MEHDIDRAPHTSARQRDRHMFLGHRTLDSEHRESKLRVMKSLRKKVQETEESRRTDGLLKTEKAALLVNRKLAQEEVEQCVSEIMAAGPKQWVQTFKRKI</sequence>
<evidence type="ECO:0000256" key="1">
    <source>
        <dbReference type="SAM" id="MobiDB-lite"/>
    </source>
</evidence>
<evidence type="ECO:0000313" key="3">
    <source>
        <dbReference type="Proteomes" id="UP001221898"/>
    </source>
</evidence>
<name>A0AAD7W4T7_9TELE</name>
<reference evidence="2" key="1">
    <citation type="journal article" date="2023" name="Science">
        <title>Genome structures resolve the early diversification of teleost fishes.</title>
        <authorList>
            <person name="Parey E."/>
            <person name="Louis A."/>
            <person name="Montfort J."/>
            <person name="Bouchez O."/>
            <person name="Roques C."/>
            <person name="Iampietro C."/>
            <person name="Lluch J."/>
            <person name="Castinel A."/>
            <person name="Donnadieu C."/>
            <person name="Desvignes T."/>
            <person name="Floi Bucao C."/>
            <person name="Jouanno E."/>
            <person name="Wen M."/>
            <person name="Mejri S."/>
            <person name="Dirks R."/>
            <person name="Jansen H."/>
            <person name="Henkel C."/>
            <person name="Chen W.J."/>
            <person name="Zahm M."/>
            <person name="Cabau C."/>
            <person name="Klopp C."/>
            <person name="Thompson A.W."/>
            <person name="Robinson-Rechavi M."/>
            <person name="Braasch I."/>
            <person name="Lecointre G."/>
            <person name="Bobe J."/>
            <person name="Postlethwait J.H."/>
            <person name="Berthelot C."/>
            <person name="Roest Crollius H."/>
            <person name="Guiguen Y."/>
        </authorList>
    </citation>
    <scope>NUCLEOTIDE SEQUENCE</scope>
    <source>
        <strain evidence="2">NC1722</strain>
    </source>
</reference>
<accession>A0AAD7W4T7</accession>
<feature type="region of interest" description="Disordered" evidence="1">
    <location>
        <begin position="1"/>
        <end position="35"/>
    </location>
</feature>
<evidence type="ECO:0000313" key="2">
    <source>
        <dbReference type="EMBL" id="KAJ8378877.1"/>
    </source>
</evidence>
<dbReference type="Proteomes" id="UP001221898">
    <property type="component" value="Unassembled WGS sequence"/>
</dbReference>
<proteinExistence type="predicted"/>